<dbReference type="Proteomes" id="UP000600171">
    <property type="component" value="Unassembled WGS sequence"/>
</dbReference>
<sequence length="247" mass="27729">MGRQAPSLTYLSDLHSAHVHTRTFANVDVLLGHHPGIDPKRVQQQLLDDDRGGYCYEHAQLFAGVLEQLGFKVRRRLSRVHTDFNIRAHLCLTVSIEGSEYLCDPGFGFSIDRPIELKDGATRSTVGQVFTLGKKEQEGQTFWYLTRNGKTEHIIDTLPVMPNDARTGHLILTADPLSIFQNHLVVAGYVGQAHYTVTERSVTIRRAGQETEHREIGLDEAVELSRRVGLRISDADLSSLKQKFGEE</sequence>
<dbReference type="InterPro" id="IPR001447">
    <property type="entry name" value="Arylamine_N-AcTrfase"/>
</dbReference>
<name>A0A917IW19_9MICC</name>
<dbReference type="Pfam" id="PF00797">
    <property type="entry name" value="Acetyltransf_2"/>
    <property type="match status" value="1"/>
</dbReference>
<comment type="similarity">
    <text evidence="1">Belongs to the arylamine N-acetyltransferase family.</text>
</comment>
<keyword evidence="3" id="KW-1185">Reference proteome</keyword>
<evidence type="ECO:0000313" key="3">
    <source>
        <dbReference type="Proteomes" id="UP000600171"/>
    </source>
</evidence>
<dbReference type="AlphaFoldDB" id="A0A917IW19"/>
<evidence type="ECO:0000313" key="2">
    <source>
        <dbReference type="EMBL" id="GGH65421.1"/>
    </source>
</evidence>
<evidence type="ECO:0000256" key="1">
    <source>
        <dbReference type="ARBA" id="ARBA00006547"/>
    </source>
</evidence>
<dbReference type="RefSeq" id="WP_188360098.1">
    <property type="nucleotide sequence ID" value="NZ_BMDC01000003.1"/>
</dbReference>
<organism evidence="2 3">
    <name type="scientific">Rothia aerolata</name>
    <dbReference type="NCBI Taxonomy" id="1812262"/>
    <lineage>
        <taxon>Bacteria</taxon>
        <taxon>Bacillati</taxon>
        <taxon>Actinomycetota</taxon>
        <taxon>Actinomycetes</taxon>
        <taxon>Micrococcales</taxon>
        <taxon>Micrococcaceae</taxon>
        <taxon>Rothia</taxon>
    </lineage>
</organism>
<dbReference type="Gene3D" id="3.30.2140.10">
    <property type="entry name" value="Arylamine N-acetyltransferase"/>
    <property type="match status" value="1"/>
</dbReference>
<dbReference type="InterPro" id="IPR038765">
    <property type="entry name" value="Papain-like_cys_pep_sf"/>
</dbReference>
<dbReference type="PANTHER" id="PTHR11786">
    <property type="entry name" value="N-HYDROXYARYLAMINE O-ACETYLTRANSFERASE"/>
    <property type="match status" value="1"/>
</dbReference>
<protein>
    <submittedName>
        <fullName evidence="2">Arylamine N-acetyltransferase</fullName>
    </submittedName>
</protein>
<dbReference type="SUPFAM" id="SSF54001">
    <property type="entry name" value="Cysteine proteinases"/>
    <property type="match status" value="1"/>
</dbReference>
<reference evidence="2 3" key="1">
    <citation type="journal article" date="2014" name="Int. J. Syst. Evol. Microbiol.">
        <title>Complete genome sequence of Corynebacterium casei LMG S-19264T (=DSM 44701T), isolated from a smear-ripened cheese.</title>
        <authorList>
            <consortium name="US DOE Joint Genome Institute (JGI-PGF)"/>
            <person name="Walter F."/>
            <person name="Albersmeier A."/>
            <person name="Kalinowski J."/>
            <person name="Ruckert C."/>
        </authorList>
    </citation>
    <scope>NUCLEOTIDE SEQUENCE [LARGE SCALE GENOMIC DNA]</scope>
    <source>
        <strain evidence="2 3">CCM 8669</strain>
    </source>
</reference>
<dbReference type="Gene3D" id="2.40.128.150">
    <property type="entry name" value="Cysteine proteinases"/>
    <property type="match status" value="1"/>
</dbReference>
<dbReference type="PANTHER" id="PTHR11786:SF0">
    <property type="entry name" value="ARYLAMINE N-ACETYLTRANSFERASE 4-RELATED"/>
    <property type="match status" value="1"/>
</dbReference>
<dbReference type="EMBL" id="BMDC01000003">
    <property type="protein sequence ID" value="GGH65421.1"/>
    <property type="molecule type" value="Genomic_DNA"/>
</dbReference>
<proteinExistence type="inferred from homology"/>
<gene>
    <name evidence="2" type="primary">nat</name>
    <name evidence="2" type="ORF">GCM10007359_18650</name>
</gene>
<dbReference type="GO" id="GO:0016407">
    <property type="term" value="F:acetyltransferase activity"/>
    <property type="evidence" value="ECO:0007669"/>
    <property type="project" value="InterPro"/>
</dbReference>
<accession>A0A917IW19</accession>
<comment type="caution">
    <text evidence="2">The sequence shown here is derived from an EMBL/GenBank/DDBJ whole genome shotgun (WGS) entry which is preliminary data.</text>
</comment>